<dbReference type="Proteomes" id="UP000186594">
    <property type="component" value="Unassembled WGS sequence"/>
</dbReference>
<keyword evidence="3" id="KW-1185">Reference proteome</keyword>
<accession>A0A1U7LKM0</accession>
<keyword evidence="1" id="KW-0472">Membrane</keyword>
<comment type="caution">
    <text evidence="2">The sequence shown here is derived from an EMBL/GenBank/DDBJ whole genome shotgun (WGS) entry which is preliminary data.</text>
</comment>
<gene>
    <name evidence="2" type="ORF">NEOLI_001307</name>
</gene>
<reference evidence="2 3" key="1">
    <citation type="submission" date="2016-04" db="EMBL/GenBank/DDBJ databases">
        <title>Evolutionary innovation and constraint leading to complex multicellularity in the Ascomycota.</title>
        <authorList>
            <person name="Cisse O."/>
            <person name="Nguyen A."/>
            <person name="Hewitt D.A."/>
            <person name="Jedd G."/>
            <person name="Stajich J.E."/>
        </authorList>
    </citation>
    <scope>NUCLEOTIDE SEQUENCE [LARGE SCALE GENOMIC DNA]</scope>
    <source>
        <strain evidence="2 3">DAH-3</strain>
    </source>
</reference>
<feature type="transmembrane region" description="Helical" evidence="1">
    <location>
        <begin position="87"/>
        <end position="106"/>
    </location>
</feature>
<dbReference type="OrthoDB" id="2332199at2759"/>
<feature type="transmembrane region" description="Helical" evidence="1">
    <location>
        <begin position="12"/>
        <end position="34"/>
    </location>
</feature>
<dbReference type="EMBL" id="LXFE01002180">
    <property type="protein sequence ID" value="OLL23197.1"/>
    <property type="molecule type" value="Genomic_DNA"/>
</dbReference>
<evidence type="ECO:0000313" key="3">
    <source>
        <dbReference type="Proteomes" id="UP000186594"/>
    </source>
</evidence>
<protein>
    <submittedName>
        <fullName evidence="2">Uncharacterized protein</fullName>
    </submittedName>
</protein>
<evidence type="ECO:0000256" key="1">
    <source>
        <dbReference type="SAM" id="Phobius"/>
    </source>
</evidence>
<keyword evidence="1" id="KW-1133">Transmembrane helix</keyword>
<sequence length="257" mass="28381">MLPKAALPSQQRIARLCVLSTLALAASFCANIYYGPRLATVGDPYPTVFTRTPQYIVAFWGALYLLQLGYLNALWSNNIKVIGPASGAIGYTFILAHVLKGFWTLAWLKKEFVISETVILLNLLNLFSAYTSLHRKDPTPSTRSWIQNHLPVRFFLSITMMDVLHNGAIAFPQLLRGDRVLPTTWVAGLAALALSSLYHDSVLRFVIALHFAVLGVEQKHLSLVQYQDISCFIIAGLSAALGVKALFTTKASKSKNK</sequence>
<dbReference type="PANTHER" id="PTHR37992:SF1">
    <property type="entry name" value="DUF1774-DOMAIN-CONTAINING PROTEIN"/>
    <property type="match status" value="1"/>
</dbReference>
<proteinExistence type="predicted"/>
<feature type="transmembrane region" description="Helical" evidence="1">
    <location>
        <begin position="180"/>
        <end position="198"/>
    </location>
</feature>
<feature type="transmembrane region" description="Helical" evidence="1">
    <location>
        <begin position="229"/>
        <end position="247"/>
    </location>
</feature>
<feature type="transmembrane region" description="Helical" evidence="1">
    <location>
        <begin position="54"/>
        <end position="75"/>
    </location>
</feature>
<keyword evidence="1" id="KW-0812">Transmembrane</keyword>
<dbReference type="PANTHER" id="PTHR37992">
    <property type="entry name" value="EXPRESSED PROTEIN"/>
    <property type="match status" value="1"/>
</dbReference>
<dbReference type="OMA" id="MFPYSLF"/>
<dbReference type="AlphaFoldDB" id="A0A1U7LKM0"/>
<organism evidence="2 3">
    <name type="scientific">Neolecta irregularis (strain DAH-3)</name>
    <dbReference type="NCBI Taxonomy" id="1198029"/>
    <lineage>
        <taxon>Eukaryota</taxon>
        <taxon>Fungi</taxon>
        <taxon>Dikarya</taxon>
        <taxon>Ascomycota</taxon>
        <taxon>Taphrinomycotina</taxon>
        <taxon>Neolectales</taxon>
        <taxon>Neolectaceae</taxon>
        <taxon>Neolecta</taxon>
    </lineage>
</organism>
<evidence type="ECO:0000313" key="2">
    <source>
        <dbReference type="EMBL" id="OLL23197.1"/>
    </source>
</evidence>
<feature type="transmembrane region" description="Helical" evidence="1">
    <location>
        <begin position="112"/>
        <end position="133"/>
    </location>
</feature>
<name>A0A1U7LKM0_NEOID</name>
<dbReference type="InterPro" id="IPR013920">
    <property type="entry name" value="DUF1774_fun"/>
</dbReference>